<keyword evidence="2" id="KW-1133">Transmembrane helix</keyword>
<evidence type="ECO:0000256" key="2">
    <source>
        <dbReference type="SAM" id="Phobius"/>
    </source>
</evidence>
<name>Q22YY1_TETTS</name>
<accession>Q22YY1</accession>
<dbReference type="RefSeq" id="XP_001010785.1">
    <property type="nucleotide sequence ID" value="XM_001010785.1"/>
</dbReference>
<dbReference type="KEGG" id="tet:TTHERM_00120900"/>
<dbReference type="EMBL" id="GG662798">
    <property type="protein sequence ID" value="EAR90540.1"/>
    <property type="molecule type" value="Genomic_DNA"/>
</dbReference>
<proteinExistence type="predicted"/>
<gene>
    <name evidence="3" type="ORF">TTHERM_00120900</name>
</gene>
<dbReference type="GO" id="GO:0005634">
    <property type="term" value="C:nucleus"/>
    <property type="evidence" value="ECO:0007669"/>
    <property type="project" value="TreeGrafter"/>
</dbReference>
<dbReference type="InParanoid" id="Q22YY1"/>
<keyword evidence="2" id="KW-0472">Membrane</keyword>
<dbReference type="HOGENOM" id="CLU_280553_0_0_1"/>
<feature type="compositionally biased region" description="Low complexity" evidence="1">
    <location>
        <begin position="820"/>
        <end position="843"/>
    </location>
</feature>
<feature type="transmembrane region" description="Helical" evidence="2">
    <location>
        <begin position="30"/>
        <end position="52"/>
    </location>
</feature>
<dbReference type="PANTHER" id="PTHR31398">
    <property type="entry name" value="MEIOTIC NUCLEAR DIVISION PROTEIN 1 HOMOLOG"/>
    <property type="match status" value="1"/>
</dbReference>
<dbReference type="Proteomes" id="UP000009168">
    <property type="component" value="Unassembled WGS sequence"/>
</dbReference>
<evidence type="ECO:0000313" key="4">
    <source>
        <dbReference type="Proteomes" id="UP000009168"/>
    </source>
</evidence>
<reference evidence="4" key="1">
    <citation type="journal article" date="2006" name="PLoS Biol.">
        <title>Macronuclear genome sequence of the ciliate Tetrahymena thermophila, a model eukaryote.</title>
        <authorList>
            <person name="Eisen J.A."/>
            <person name="Coyne R.S."/>
            <person name="Wu M."/>
            <person name="Wu D."/>
            <person name="Thiagarajan M."/>
            <person name="Wortman J.R."/>
            <person name="Badger J.H."/>
            <person name="Ren Q."/>
            <person name="Amedeo P."/>
            <person name="Jones K.M."/>
            <person name="Tallon L.J."/>
            <person name="Delcher A.L."/>
            <person name="Salzberg S.L."/>
            <person name="Silva J.C."/>
            <person name="Haas B.J."/>
            <person name="Majoros W.H."/>
            <person name="Farzad M."/>
            <person name="Carlton J.M."/>
            <person name="Smith R.K. Jr."/>
            <person name="Garg J."/>
            <person name="Pearlman R.E."/>
            <person name="Karrer K.M."/>
            <person name="Sun L."/>
            <person name="Manning G."/>
            <person name="Elde N.C."/>
            <person name="Turkewitz A.P."/>
            <person name="Asai D.J."/>
            <person name="Wilkes D.E."/>
            <person name="Wang Y."/>
            <person name="Cai H."/>
            <person name="Collins K."/>
            <person name="Stewart B.A."/>
            <person name="Lee S.R."/>
            <person name="Wilamowska K."/>
            <person name="Weinberg Z."/>
            <person name="Ruzzo W.L."/>
            <person name="Wloga D."/>
            <person name="Gaertig J."/>
            <person name="Frankel J."/>
            <person name="Tsao C.-C."/>
            <person name="Gorovsky M.A."/>
            <person name="Keeling P.J."/>
            <person name="Waller R.F."/>
            <person name="Patron N.J."/>
            <person name="Cherry J.M."/>
            <person name="Stover N.A."/>
            <person name="Krieger C.J."/>
            <person name="del Toro C."/>
            <person name="Ryder H.F."/>
            <person name="Williamson S.C."/>
            <person name="Barbeau R.A."/>
            <person name="Hamilton E.P."/>
            <person name="Orias E."/>
        </authorList>
    </citation>
    <scope>NUCLEOTIDE SEQUENCE [LARGE SCALE GENOMIC DNA]</scope>
    <source>
        <strain evidence="4">SB210</strain>
    </source>
</reference>
<keyword evidence="2 3" id="KW-0812">Transmembrane</keyword>
<dbReference type="GO" id="GO:0007131">
    <property type="term" value="P:reciprocal meiotic recombination"/>
    <property type="evidence" value="ECO:0007669"/>
    <property type="project" value="TreeGrafter"/>
</dbReference>
<evidence type="ECO:0000256" key="1">
    <source>
        <dbReference type="SAM" id="MobiDB-lite"/>
    </source>
</evidence>
<keyword evidence="4" id="KW-1185">Reference proteome</keyword>
<dbReference type="PANTHER" id="PTHR31398:SF0">
    <property type="entry name" value="MEIOTIC NUCLEAR DIVISION PROTEIN 1 HOMOLOG"/>
    <property type="match status" value="1"/>
</dbReference>
<dbReference type="GeneID" id="7845735"/>
<dbReference type="AlphaFoldDB" id="Q22YY1"/>
<protein>
    <submittedName>
        <fullName evidence="3">Transmembrane protein, putative</fullName>
    </submittedName>
</protein>
<feature type="region of interest" description="Disordered" evidence="1">
    <location>
        <begin position="809"/>
        <end position="843"/>
    </location>
</feature>
<organism evidence="3 4">
    <name type="scientific">Tetrahymena thermophila (strain SB210)</name>
    <dbReference type="NCBI Taxonomy" id="312017"/>
    <lineage>
        <taxon>Eukaryota</taxon>
        <taxon>Sar</taxon>
        <taxon>Alveolata</taxon>
        <taxon>Ciliophora</taxon>
        <taxon>Intramacronucleata</taxon>
        <taxon>Oligohymenophorea</taxon>
        <taxon>Hymenostomatida</taxon>
        <taxon>Tetrahymenina</taxon>
        <taxon>Tetrahymenidae</taxon>
        <taxon>Tetrahymena</taxon>
    </lineage>
</organism>
<sequence>MGLKRSVKKLDIFGKPVQLRLEKRKVHKTLCGGIVTLFIIISVVLITIYYGLKLYYKQNPAIDQINTINSGQIIQAQSFKFGFAINIFSKDHLSQANQGVFQINEQLFSNQSSTLINKGFSAKAFYSTRVKINQSDYEEKQFEIPLMPCSSNEQFLKYWDKVFALPDNKKEEYLCPFFQDSLSDLITIQGGISQETAKQISIIVEIQDEIKQNSNWKDMLTNSLVVLKVLDEMAFLESYENPVQTYSRTIIDWIDLDKIKFIQLKHNQQLISTDKGIYFSDNQDQYLKSISDICYFNKKNDLSSSSQVLNIFTQVNQTKQVFMRSYFKASVMLAYIGGFLQLTLILGKSITKPFSKLSFYTSLVNEVFQFEDDKQKDQQEEYKLNETEQKPFQQSTCIQQTTTAIDETANKNANQSILKSRSLFFPNSQKKDSIDTSQEITQQAQEPITSPNILHIKNSRNSYMYSKNNEDENAKKTQGTDSKKNSVYSMHVSELNTPIQIKKKSLFKNQNLLQNFREYFEADRLEKRLIISVKIVLVEFFQKIWIFIKLICSKDKIKNNKHFYTAIEKLKFSKNKVNERLDIIYIVQKLQEIDKLKQIVLDKNQRKLFEYLPRPVLKNEYIFQKAPTQKMKSYSKTQEWSILKQEESIQQKAIKAWIAFTEISNKECLERKDRKVIRLLDVKAKNIFEITSKKIHEELFDQQSNNIKIKGLCNAYGQNYQTNESVNISRKNSLQQTFGQRKSKNLIQFINVQTSGKRNSSSKGSIKKKASLRDMQIEQFVSVNCLEQTQKSCEFQEIQQKQQSQTVNQIKESKSVTHASQQSSDSSFSSSESSSNSNLSDSSVQCHSQLDTVYQNKHATIKQTNFKEQSEFQKQNNLKIELNEIPENIEKSYRNSQDNTVNKSSVEQNSYFNDNSNKDKQQCQYIQSFQANISLDQAKLNVKNAQNQDLNSKEAIKRGSQTEKFQDKKFNLFNAYFNQVKNQDDQHIEQIKLKNSQQGPLNLQPILYQGQMNNLLASQKSPTTPQMLQPFSQFKNEDDNLKKQNKEDLSNNLNVQKYKSFIRKRNNYLNNQQFTTPQYFQKRKTQEDYSDIYNSASFTQFMKKITPIIAINKVENCDDQ</sequence>
<evidence type="ECO:0000313" key="3">
    <source>
        <dbReference type="EMBL" id="EAR90540.1"/>
    </source>
</evidence>